<reference evidence="3" key="1">
    <citation type="journal article" date="2023" name="Arch. Microbiol.">
        <title>Desulfoferula mesophilus gen. nov. sp. nov., a mesophilic sulfate-reducing bacterium isolated from a brackish lake sediment.</title>
        <authorList>
            <person name="Watanabe T."/>
            <person name="Yabe T."/>
            <person name="Tsuji J.M."/>
            <person name="Fukui M."/>
        </authorList>
    </citation>
    <scope>NUCLEOTIDE SEQUENCE [LARGE SCALE GENOMIC DNA]</scope>
    <source>
        <strain evidence="3">12FAK</strain>
    </source>
</reference>
<dbReference type="RefSeq" id="WP_338599302.1">
    <property type="nucleotide sequence ID" value="NZ_AP028679.1"/>
</dbReference>
<gene>
    <name evidence="2" type="ORF">FAK_22730</name>
</gene>
<dbReference type="PROSITE" id="PS51677">
    <property type="entry name" value="NODB"/>
    <property type="match status" value="1"/>
</dbReference>
<dbReference type="PANTHER" id="PTHR10587">
    <property type="entry name" value="GLYCOSYL TRANSFERASE-RELATED"/>
    <property type="match status" value="1"/>
</dbReference>
<dbReference type="InterPro" id="IPR011330">
    <property type="entry name" value="Glyco_hydro/deAcase_b/a-brl"/>
</dbReference>
<evidence type="ECO:0000259" key="1">
    <source>
        <dbReference type="PROSITE" id="PS51677"/>
    </source>
</evidence>
<evidence type="ECO:0000313" key="2">
    <source>
        <dbReference type="EMBL" id="BEQ15207.1"/>
    </source>
</evidence>
<sequence length="314" mass="33697">MPIERSEPAAATRLVLKVDVDTKVGLNQGVPRLMDIFARAGVHASFFIAMGPDHSGRALARLVKPGFLRKQLRSGAAGAYGLTTMLYGVLLPGPIIAQSAPHLFGELMAQGHEVGLHGWDHVFWHDRMRHLPAARIRSHLGRAWRLYKQITGMAPKTFASPGWQITPMAFQALADMGITHVSCARGRRPFRPLVGGRALPLIELPTTLPTLDEILGRGGVTLDTAAAWLADQVRPGELNVYTLHGEVEGRAQAPVLEGLIARLKDRGVSFPRLVDAAVQEASSGVPIDEVAWGRAPGRAGDVAWQASDLPGGGA</sequence>
<dbReference type="AlphaFoldDB" id="A0AAU9F3G0"/>
<dbReference type="GO" id="GO:0016810">
    <property type="term" value="F:hydrolase activity, acting on carbon-nitrogen (but not peptide) bonds"/>
    <property type="evidence" value="ECO:0007669"/>
    <property type="project" value="InterPro"/>
</dbReference>
<dbReference type="Gene3D" id="3.20.20.370">
    <property type="entry name" value="Glycoside hydrolase/deacetylase"/>
    <property type="match status" value="1"/>
</dbReference>
<dbReference type="KEGG" id="dmp:FAK_22730"/>
<dbReference type="PANTHER" id="PTHR10587:SF137">
    <property type="entry name" value="4-DEOXY-4-FORMAMIDO-L-ARABINOSE-PHOSPHOUNDECAPRENOL DEFORMYLASE ARND-RELATED"/>
    <property type="match status" value="1"/>
</dbReference>
<dbReference type="EMBL" id="AP028679">
    <property type="protein sequence ID" value="BEQ15207.1"/>
    <property type="molecule type" value="Genomic_DNA"/>
</dbReference>
<keyword evidence="3" id="KW-1185">Reference proteome</keyword>
<protein>
    <submittedName>
        <fullName evidence="2">Polysaccharide deacetylase</fullName>
    </submittedName>
</protein>
<dbReference type="Pfam" id="PF01522">
    <property type="entry name" value="Polysacc_deac_1"/>
    <property type="match status" value="1"/>
</dbReference>
<dbReference type="Proteomes" id="UP001366166">
    <property type="component" value="Chromosome"/>
</dbReference>
<dbReference type="SUPFAM" id="SSF88713">
    <property type="entry name" value="Glycoside hydrolase/deacetylase"/>
    <property type="match status" value="1"/>
</dbReference>
<dbReference type="InterPro" id="IPR050248">
    <property type="entry name" value="Polysacc_deacetylase_ArnD"/>
</dbReference>
<proteinExistence type="predicted"/>
<dbReference type="InterPro" id="IPR002509">
    <property type="entry name" value="NODB_dom"/>
</dbReference>
<name>A0AAU9F3G0_9BACT</name>
<dbReference type="GO" id="GO:0005975">
    <property type="term" value="P:carbohydrate metabolic process"/>
    <property type="evidence" value="ECO:0007669"/>
    <property type="project" value="InterPro"/>
</dbReference>
<accession>A0AAU9F3G0</accession>
<feature type="domain" description="NodB homology" evidence="1">
    <location>
        <begin position="12"/>
        <end position="271"/>
    </location>
</feature>
<evidence type="ECO:0000313" key="3">
    <source>
        <dbReference type="Proteomes" id="UP001366166"/>
    </source>
</evidence>
<organism evidence="2 3">
    <name type="scientific">Desulfoferula mesophila</name>
    <dbReference type="NCBI Taxonomy" id="3058419"/>
    <lineage>
        <taxon>Bacteria</taxon>
        <taxon>Pseudomonadati</taxon>
        <taxon>Thermodesulfobacteriota</taxon>
        <taxon>Desulfarculia</taxon>
        <taxon>Desulfarculales</taxon>
        <taxon>Desulfarculaceae</taxon>
        <taxon>Desulfoferula</taxon>
    </lineage>
</organism>